<proteinExistence type="inferred from homology"/>
<dbReference type="PANTHER" id="PTHR11214">
    <property type="entry name" value="BETA-1,3-N-ACETYLGLUCOSAMINYLTRANSFERASE"/>
    <property type="match status" value="1"/>
</dbReference>
<evidence type="ECO:0000313" key="10">
    <source>
        <dbReference type="EMBL" id="KAG5473379.1"/>
    </source>
</evidence>
<keyword evidence="8" id="KW-0333">Golgi apparatus</keyword>
<keyword evidence="11" id="KW-1185">Reference proteome</keyword>
<dbReference type="RefSeq" id="XP_067061382.1">
    <property type="nucleotide sequence ID" value="XM_067205445.1"/>
</dbReference>
<dbReference type="GO" id="GO:0000139">
    <property type="term" value="C:Golgi membrane"/>
    <property type="evidence" value="ECO:0007669"/>
    <property type="project" value="UniProtKB-SubCell"/>
</dbReference>
<dbReference type="GeneID" id="92359379"/>
<keyword evidence="5" id="KW-0812">Transmembrane</keyword>
<comment type="caution">
    <text evidence="10">The sequence shown here is derived from an EMBL/GenBank/DDBJ whole genome shotgun (WGS) entry which is preliminary data.</text>
</comment>
<evidence type="ECO:0000256" key="5">
    <source>
        <dbReference type="ARBA" id="ARBA00022692"/>
    </source>
</evidence>
<reference evidence="11" key="1">
    <citation type="journal article" date="2021" name="Microbiol. Resour. Announc.">
        <title>LGAAP: Leishmaniinae Genome Assembly and Annotation Pipeline.</title>
        <authorList>
            <person name="Almutairi H."/>
            <person name="Urbaniak M.D."/>
            <person name="Bates M.D."/>
            <person name="Jariyapan N."/>
            <person name="Kwakye-Nuako G."/>
            <person name="Thomaz-Soccol V."/>
            <person name="Al-Salem W.S."/>
            <person name="Dillon R.J."/>
            <person name="Bates P.A."/>
            <person name="Gatherer D."/>
        </authorList>
    </citation>
    <scope>NUCLEOTIDE SEQUENCE [LARGE SCALE GENOMIC DNA]</scope>
</reference>
<comment type="subcellular location">
    <subcellularLocation>
        <location evidence="1">Golgi apparatus membrane</location>
        <topology evidence="1">Single-pass type II membrane protein</topology>
    </subcellularLocation>
</comment>
<organism evidence="10 11">
    <name type="scientific">Leishmania orientalis</name>
    <dbReference type="NCBI Taxonomy" id="2249476"/>
    <lineage>
        <taxon>Eukaryota</taxon>
        <taxon>Discoba</taxon>
        <taxon>Euglenozoa</taxon>
        <taxon>Kinetoplastea</taxon>
        <taxon>Metakinetoplastina</taxon>
        <taxon>Trypanosomatida</taxon>
        <taxon>Trypanosomatidae</taxon>
        <taxon>Leishmaniinae</taxon>
        <taxon>Leishmania</taxon>
    </lineage>
</organism>
<gene>
    <name evidence="10" type="ORF">LSCM4_03442</name>
</gene>
<dbReference type="EMBL" id="JAFHLR010000029">
    <property type="protein sequence ID" value="KAG5473379.1"/>
    <property type="molecule type" value="Genomic_DNA"/>
</dbReference>
<evidence type="ECO:0000256" key="1">
    <source>
        <dbReference type="ARBA" id="ARBA00004323"/>
    </source>
</evidence>
<evidence type="ECO:0000256" key="9">
    <source>
        <dbReference type="ARBA" id="ARBA00023136"/>
    </source>
</evidence>
<keyword evidence="4" id="KW-0808">Transferase</keyword>
<dbReference type="Proteomes" id="UP000674143">
    <property type="component" value="Unassembled WGS sequence"/>
</dbReference>
<keyword evidence="6" id="KW-0735">Signal-anchor</keyword>
<evidence type="ECO:0000313" key="11">
    <source>
        <dbReference type="Proteomes" id="UP000674143"/>
    </source>
</evidence>
<dbReference type="KEGG" id="loi:92359379"/>
<evidence type="ECO:0008006" key="12">
    <source>
        <dbReference type="Google" id="ProtNLM"/>
    </source>
</evidence>
<sequence length="807" mass="88189">MQPGSAAQAVKRRAAPGHLAAVGDDMTSNSVAAESAGDDACLAAYLTKAASALPSAPIGAHVASLEHSTAVRPPVGRSFAATLRRWVLCRALPACQHGTVPRAVTLALLALTLYMVYMVSYMPPVPLDGLDVSLRYLHATARVPWSVLVQHEDAVARLNVTHRAPCGSRWEPCDSVRIGAAFLPSWTLRVVERDCAWCLDTGSYRAAVEGVVLQPHHGVFATSSAPLGRVGPMLLAMASVTDDVDVRAELRRWEWLRHVYGEGFPTVGDGAEAAARPRSPYLAVMGIPSTDQPARVALREAQRKTWVGYQEVARGDNGFTGALLALYVFAAAELAPGAAARKDAAAAAHSSATAADAVRGRLRVLLPTAAEYRAATEAQLAMAMQAASIDAVAGERYVQRRMELRRNWRTAAVGDTPCAGVVGSWTAGDAETTALSYLSGALSLPVTPAFTSPAEYVCHASSALWQEALAHRNVVWVDMMADRRPTTNKRLGDTGKWGLAVEVGMSQKLILWLEYAYHAFQTVPFIIKGDDDTYVKVPQFLSDVRYVMSSRQTRGAPLALDSRTGTGAAAAVNASSTECAYWGSYSEAEGVVFNAGMMFTLHRLLVRVLLEPDSNETEADVVLLGVTDYDPFLWSAYTAMGLQFEDILIGMRLRAALERAKKICRNNRVWFVEESFARFHDMQRGRWHAVTWSTVVAHRCTPADYYYLHHFFQTELQASVNVSRRMRSKKAVAREVARWVAEQRRTMGPGVVGWDGLPDVQWVRDLERTPGYDMAEADGVPVYRVEYEALLRREMGIEHGLLSKPQD</sequence>
<dbReference type="GO" id="GO:0016758">
    <property type="term" value="F:hexosyltransferase activity"/>
    <property type="evidence" value="ECO:0007669"/>
    <property type="project" value="InterPro"/>
</dbReference>
<evidence type="ECO:0000256" key="7">
    <source>
        <dbReference type="ARBA" id="ARBA00022989"/>
    </source>
</evidence>
<reference evidence="11" key="2">
    <citation type="journal article" date="2021" name="Sci. Data">
        <title>Chromosome-scale genome sequencing, assembly and annotation of six genomes from subfamily Leishmaniinae.</title>
        <authorList>
            <person name="Almutairi H."/>
            <person name="Urbaniak M.D."/>
            <person name="Bates M.D."/>
            <person name="Jariyapan N."/>
            <person name="Kwakye-Nuako G."/>
            <person name="Thomaz Soccol V."/>
            <person name="Al-Salem W.S."/>
            <person name="Dillon R.J."/>
            <person name="Bates P.A."/>
            <person name="Gatherer D."/>
        </authorList>
    </citation>
    <scope>NUCLEOTIDE SEQUENCE [LARGE SCALE GENOMIC DNA]</scope>
</reference>
<protein>
    <recommendedName>
        <fullName evidence="12">Phosphoglycan beta 1,3 galactosyltransferase</fullName>
    </recommendedName>
</protein>
<comment type="similarity">
    <text evidence="2">Belongs to the glycosyltransferase 31 family.</text>
</comment>
<evidence type="ECO:0000256" key="2">
    <source>
        <dbReference type="ARBA" id="ARBA00008661"/>
    </source>
</evidence>
<accession>A0A836GJF0</accession>
<evidence type="ECO:0000256" key="8">
    <source>
        <dbReference type="ARBA" id="ARBA00023034"/>
    </source>
</evidence>
<evidence type="ECO:0000256" key="4">
    <source>
        <dbReference type="ARBA" id="ARBA00022679"/>
    </source>
</evidence>
<keyword evidence="3" id="KW-0328">Glycosyltransferase</keyword>
<dbReference type="AlphaFoldDB" id="A0A836GJF0"/>
<dbReference type="InterPro" id="IPR002659">
    <property type="entry name" value="Glyco_trans_31"/>
</dbReference>
<keyword evidence="9" id="KW-0472">Membrane</keyword>
<name>A0A836GJF0_9TRYP</name>
<dbReference type="PANTHER" id="PTHR11214:SF351">
    <property type="entry name" value="BETA-1,3-GALACTOSYLTRANSFERASE PVG3"/>
    <property type="match status" value="1"/>
</dbReference>
<keyword evidence="7" id="KW-1133">Transmembrane helix</keyword>
<evidence type="ECO:0000256" key="3">
    <source>
        <dbReference type="ARBA" id="ARBA00022676"/>
    </source>
</evidence>
<evidence type="ECO:0000256" key="6">
    <source>
        <dbReference type="ARBA" id="ARBA00022968"/>
    </source>
</evidence>